<dbReference type="HAMAP" id="MF_00179">
    <property type="entry name" value="RibA"/>
    <property type="match status" value="1"/>
</dbReference>
<evidence type="ECO:0000256" key="4">
    <source>
        <dbReference type="ARBA" id="ARBA00004853"/>
    </source>
</evidence>
<dbReference type="HAMAP" id="MF_01283">
    <property type="entry name" value="RibBA"/>
    <property type="match status" value="1"/>
</dbReference>
<organism evidence="19 20">
    <name type="scientific">Candidatus Iainarchaeum sp</name>
    <dbReference type="NCBI Taxonomy" id="3101447"/>
    <lineage>
        <taxon>Archaea</taxon>
        <taxon>Candidatus Iainarchaeota</taxon>
        <taxon>Candidatus Iainarchaeia</taxon>
        <taxon>Candidatus Iainarchaeales</taxon>
        <taxon>Candidatus Iainarchaeaceae</taxon>
        <taxon>Candidatus Iainarchaeum</taxon>
    </lineage>
</organism>
<dbReference type="InterPro" id="IPR016299">
    <property type="entry name" value="Riboflavin_synth_RibBA"/>
</dbReference>
<feature type="domain" description="GTP cyclohydrolase II" evidence="18">
    <location>
        <begin position="210"/>
        <end position="374"/>
    </location>
</feature>
<dbReference type="SUPFAM" id="SSF142695">
    <property type="entry name" value="RibA-like"/>
    <property type="match status" value="1"/>
</dbReference>
<dbReference type="AlphaFoldDB" id="A0A8T3YMX3"/>
<evidence type="ECO:0000256" key="12">
    <source>
        <dbReference type="ARBA" id="ARBA00022842"/>
    </source>
</evidence>
<dbReference type="NCBIfam" id="NF006803">
    <property type="entry name" value="PRK09311.1"/>
    <property type="match status" value="1"/>
</dbReference>
<comment type="cofactor">
    <cofactor evidence="2">
        <name>Mg(2+)</name>
        <dbReference type="ChEBI" id="CHEBI:18420"/>
    </cofactor>
</comment>
<evidence type="ECO:0000256" key="6">
    <source>
        <dbReference type="ARBA" id="ARBA00012762"/>
    </source>
</evidence>
<dbReference type="CDD" id="cd00641">
    <property type="entry name" value="GTP_cyclohydro2"/>
    <property type="match status" value="1"/>
</dbReference>
<dbReference type="FunFam" id="3.90.870.10:FF:000001">
    <property type="entry name" value="Riboflavin biosynthesis protein RibBA"/>
    <property type="match status" value="1"/>
</dbReference>
<dbReference type="GO" id="GO:0009231">
    <property type="term" value="P:riboflavin biosynthetic process"/>
    <property type="evidence" value="ECO:0007669"/>
    <property type="project" value="UniProtKB-KW"/>
</dbReference>
<evidence type="ECO:0000256" key="9">
    <source>
        <dbReference type="ARBA" id="ARBA00022741"/>
    </source>
</evidence>
<dbReference type="EMBL" id="JACQPB010000033">
    <property type="protein sequence ID" value="MBI4210388.1"/>
    <property type="molecule type" value="Genomic_DNA"/>
</dbReference>
<dbReference type="SUPFAM" id="SSF55821">
    <property type="entry name" value="YrdC/RibB"/>
    <property type="match status" value="1"/>
</dbReference>
<dbReference type="GO" id="GO:0008686">
    <property type="term" value="F:3,4-dihydroxy-2-butanone-4-phosphate synthase activity"/>
    <property type="evidence" value="ECO:0007669"/>
    <property type="project" value="InterPro"/>
</dbReference>
<evidence type="ECO:0000256" key="2">
    <source>
        <dbReference type="ARBA" id="ARBA00001946"/>
    </source>
</evidence>
<dbReference type="HAMAP" id="MF_00180">
    <property type="entry name" value="RibB"/>
    <property type="match status" value="1"/>
</dbReference>
<keyword evidence="12" id="KW-0460">Magnesium</keyword>
<dbReference type="InterPro" id="IPR000926">
    <property type="entry name" value="RibA"/>
</dbReference>
<keyword evidence="10 19" id="KW-0378">Hydrolase</keyword>
<name>A0A8T3YMX3_9ARCH</name>
<evidence type="ECO:0000256" key="7">
    <source>
        <dbReference type="ARBA" id="ARBA00022619"/>
    </source>
</evidence>
<dbReference type="Pfam" id="PF00926">
    <property type="entry name" value="DHBP_synthase"/>
    <property type="match status" value="1"/>
</dbReference>
<keyword evidence="7" id="KW-0686">Riboflavin biosynthesis</keyword>
<keyword evidence="15 19" id="KW-0456">Lyase</keyword>
<comment type="cofactor">
    <cofactor evidence="1">
        <name>Mn(2+)</name>
        <dbReference type="ChEBI" id="CHEBI:29035"/>
    </cofactor>
</comment>
<dbReference type="NCBIfam" id="TIGR00506">
    <property type="entry name" value="ribB"/>
    <property type="match status" value="1"/>
</dbReference>
<dbReference type="Pfam" id="PF00925">
    <property type="entry name" value="GTP_cyclohydro2"/>
    <property type="match status" value="1"/>
</dbReference>
<keyword evidence="14" id="KW-0464">Manganese</keyword>
<dbReference type="NCBIfam" id="TIGR00505">
    <property type="entry name" value="ribA"/>
    <property type="match status" value="1"/>
</dbReference>
<gene>
    <name evidence="19" type="ORF">HY544_02685</name>
</gene>
<protein>
    <recommendedName>
        <fullName evidence="6">GTP cyclohydrolase II</fullName>
        <ecNumber evidence="6">3.5.4.25</ecNumber>
    </recommendedName>
</protein>
<comment type="catalytic activity">
    <reaction evidence="17">
        <text>GTP + 4 H2O = 2,5-diamino-6-hydroxy-4-(5-phosphoribosylamino)-pyrimidine + formate + 2 phosphate + 3 H(+)</text>
        <dbReference type="Rhea" id="RHEA:23704"/>
        <dbReference type="ChEBI" id="CHEBI:15377"/>
        <dbReference type="ChEBI" id="CHEBI:15378"/>
        <dbReference type="ChEBI" id="CHEBI:15740"/>
        <dbReference type="ChEBI" id="CHEBI:37565"/>
        <dbReference type="ChEBI" id="CHEBI:43474"/>
        <dbReference type="ChEBI" id="CHEBI:58614"/>
        <dbReference type="EC" id="3.5.4.25"/>
    </reaction>
</comment>
<evidence type="ECO:0000256" key="14">
    <source>
        <dbReference type="ARBA" id="ARBA00023211"/>
    </source>
</evidence>
<evidence type="ECO:0000313" key="20">
    <source>
        <dbReference type="Proteomes" id="UP000732298"/>
    </source>
</evidence>
<evidence type="ECO:0000256" key="17">
    <source>
        <dbReference type="ARBA" id="ARBA00049295"/>
    </source>
</evidence>
<dbReference type="PIRSF" id="PIRSF001259">
    <property type="entry name" value="RibA"/>
    <property type="match status" value="1"/>
</dbReference>
<dbReference type="InterPro" id="IPR017945">
    <property type="entry name" value="DHBP_synth_RibB-like_a/b_dom"/>
</dbReference>
<evidence type="ECO:0000256" key="8">
    <source>
        <dbReference type="ARBA" id="ARBA00022723"/>
    </source>
</evidence>
<dbReference type="GO" id="GO:0005829">
    <property type="term" value="C:cytosol"/>
    <property type="evidence" value="ECO:0007669"/>
    <property type="project" value="TreeGrafter"/>
</dbReference>
<evidence type="ECO:0000256" key="5">
    <source>
        <dbReference type="ARBA" id="ARBA00005520"/>
    </source>
</evidence>
<dbReference type="EC" id="3.5.4.25" evidence="6"/>
<dbReference type="Gene3D" id="3.90.870.10">
    <property type="entry name" value="DHBP synthase"/>
    <property type="match status" value="1"/>
</dbReference>
<evidence type="ECO:0000256" key="1">
    <source>
        <dbReference type="ARBA" id="ARBA00001936"/>
    </source>
</evidence>
<evidence type="ECO:0000256" key="10">
    <source>
        <dbReference type="ARBA" id="ARBA00022801"/>
    </source>
</evidence>
<evidence type="ECO:0000256" key="15">
    <source>
        <dbReference type="ARBA" id="ARBA00023239"/>
    </source>
</evidence>
<evidence type="ECO:0000256" key="13">
    <source>
        <dbReference type="ARBA" id="ARBA00023134"/>
    </source>
</evidence>
<dbReference type="InterPro" id="IPR032677">
    <property type="entry name" value="GTP_cyclohydro_II"/>
</dbReference>
<dbReference type="InterPro" id="IPR000422">
    <property type="entry name" value="DHBP_synthase_RibB"/>
</dbReference>
<dbReference type="GO" id="GO:0005525">
    <property type="term" value="F:GTP binding"/>
    <property type="evidence" value="ECO:0007669"/>
    <property type="project" value="UniProtKB-KW"/>
</dbReference>
<dbReference type="Gene3D" id="3.40.50.10990">
    <property type="entry name" value="GTP cyclohydrolase II"/>
    <property type="match status" value="1"/>
</dbReference>
<dbReference type="PANTHER" id="PTHR21327">
    <property type="entry name" value="GTP CYCLOHYDROLASE II-RELATED"/>
    <property type="match status" value="1"/>
</dbReference>
<comment type="similarity">
    <text evidence="5">In the N-terminal section; belongs to the DHBP synthase family.</text>
</comment>
<keyword evidence="9" id="KW-0547">Nucleotide-binding</keyword>
<comment type="cofactor">
    <cofactor evidence="3">
        <name>Zn(2+)</name>
        <dbReference type="ChEBI" id="CHEBI:29105"/>
    </cofactor>
</comment>
<evidence type="ECO:0000256" key="3">
    <source>
        <dbReference type="ARBA" id="ARBA00001947"/>
    </source>
</evidence>
<evidence type="ECO:0000259" key="18">
    <source>
        <dbReference type="Pfam" id="PF00925"/>
    </source>
</evidence>
<sequence>MGFKFDSVESAAKALRRGEMAVLVDDESRENEGDLVVAAEKATEKSLNFMARNARGLICVPIRSEKAAQLDLPKMTSHKDKFDTPFTVSVDSARAGTGISIKDRLLTVKAILSEKSGPESLRRPGHVFPLVAREGGTLHRAGHTEAAVDLLQAAGMKPVGVICEIMNDDGSMARLPELRKFARKHRMRIVSVKDIIRHRMREGLAVKAVARTRLPTKFGTFTAYGYLDLADGREYVALVKGKVKGKKAVLVRVHSACLTGDVFHSMRCDCNEQLHLALERIEKEGRGVLLYIPHHEGRGIGLLNKLRAYELQDNGKDTIQANLALGFEMDKRDYGTGAQILRHLGLRKIRILTNNPKKLNALEGFGLEITEQVPIRAKPNKYNKRYLATKKKKMGHRL</sequence>
<evidence type="ECO:0000256" key="16">
    <source>
        <dbReference type="ARBA" id="ARBA00023268"/>
    </source>
</evidence>
<proteinExistence type="inferred from homology"/>
<dbReference type="Proteomes" id="UP000732298">
    <property type="component" value="Unassembled WGS sequence"/>
</dbReference>
<keyword evidence="8" id="KW-0479">Metal-binding</keyword>
<accession>A0A8T3YMX3</accession>
<dbReference type="GO" id="GO:0003935">
    <property type="term" value="F:GTP cyclohydrolase II activity"/>
    <property type="evidence" value="ECO:0007669"/>
    <property type="project" value="UniProtKB-EC"/>
</dbReference>
<dbReference type="InterPro" id="IPR036144">
    <property type="entry name" value="RibA-like_sf"/>
</dbReference>
<evidence type="ECO:0000313" key="19">
    <source>
        <dbReference type="EMBL" id="MBI4210388.1"/>
    </source>
</evidence>
<comment type="pathway">
    <text evidence="4">Cofactor biosynthesis; riboflavin biosynthesis; 5-amino-6-(D-ribitylamino)uracil from GTP: step 1/4.</text>
</comment>
<evidence type="ECO:0000256" key="11">
    <source>
        <dbReference type="ARBA" id="ARBA00022833"/>
    </source>
</evidence>
<dbReference type="NCBIfam" id="NF001591">
    <property type="entry name" value="PRK00393.1"/>
    <property type="match status" value="1"/>
</dbReference>
<keyword evidence="11" id="KW-0862">Zinc</keyword>
<dbReference type="GO" id="GO:0046872">
    <property type="term" value="F:metal ion binding"/>
    <property type="evidence" value="ECO:0007669"/>
    <property type="project" value="UniProtKB-KW"/>
</dbReference>
<reference evidence="19" key="1">
    <citation type="submission" date="2020-07" db="EMBL/GenBank/DDBJ databases">
        <title>Huge and variable diversity of episymbiotic CPR bacteria and DPANN archaea in groundwater ecosystems.</title>
        <authorList>
            <person name="He C.Y."/>
            <person name="Keren R."/>
            <person name="Whittaker M."/>
            <person name="Farag I.F."/>
            <person name="Doudna J."/>
            <person name="Cate J.H.D."/>
            <person name="Banfield J.F."/>
        </authorList>
    </citation>
    <scope>NUCLEOTIDE SEQUENCE</scope>
    <source>
        <strain evidence="19">NC_groundwater_1296_Ag_S-0.2um_52_80</strain>
    </source>
</reference>
<dbReference type="PANTHER" id="PTHR21327:SF18">
    <property type="entry name" value="3,4-DIHYDROXY-2-BUTANONE 4-PHOSPHATE SYNTHASE"/>
    <property type="match status" value="1"/>
</dbReference>
<keyword evidence="16" id="KW-0511">Multifunctional enzyme</keyword>
<dbReference type="FunFam" id="3.40.50.10990:FF:000001">
    <property type="entry name" value="Riboflavin biosynthesis protein RibBA"/>
    <property type="match status" value="1"/>
</dbReference>
<comment type="caution">
    <text evidence="19">The sequence shown here is derived from an EMBL/GenBank/DDBJ whole genome shotgun (WGS) entry which is preliminary data.</text>
</comment>
<keyword evidence="13" id="KW-0342">GTP-binding</keyword>